<dbReference type="Pfam" id="PF00158">
    <property type="entry name" value="Sigma54_activat"/>
    <property type="match status" value="1"/>
</dbReference>
<keyword evidence="6" id="KW-0597">Phosphoprotein</keyword>
<dbReference type="InterPro" id="IPR027417">
    <property type="entry name" value="P-loop_NTPase"/>
</dbReference>
<dbReference type="Pfam" id="PF02954">
    <property type="entry name" value="HTH_8"/>
    <property type="match status" value="1"/>
</dbReference>
<proteinExistence type="predicted"/>
<evidence type="ECO:0000256" key="6">
    <source>
        <dbReference type="PROSITE-ProRule" id="PRU00169"/>
    </source>
</evidence>
<dbReference type="CDD" id="cd00156">
    <property type="entry name" value="REC"/>
    <property type="match status" value="1"/>
</dbReference>
<dbReference type="SUPFAM" id="SSF46689">
    <property type="entry name" value="Homeodomain-like"/>
    <property type="match status" value="1"/>
</dbReference>
<evidence type="ECO:0000256" key="3">
    <source>
        <dbReference type="ARBA" id="ARBA00023015"/>
    </source>
</evidence>
<evidence type="ECO:0000313" key="9">
    <source>
        <dbReference type="EMBL" id="UXP31196.1"/>
    </source>
</evidence>
<dbReference type="InterPro" id="IPR011006">
    <property type="entry name" value="CheY-like_superfamily"/>
</dbReference>
<dbReference type="InterPro" id="IPR009057">
    <property type="entry name" value="Homeodomain-like_sf"/>
</dbReference>
<organism evidence="9 10">
    <name type="scientific">Reichenbachiella agarivorans</name>
    <dbReference type="NCBI Taxonomy" id="2979464"/>
    <lineage>
        <taxon>Bacteria</taxon>
        <taxon>Pseudomonadati</taxon>
        <taxon>Bacteroidota</taxon>
        <taxon>Cytophagia</taxon>
        <taxon>Cytophagales</taxon>
        <taxon>Reichenbachiellaceae</taxon>
        <taxon>Reichenbachiella</taxon>
    </lineage>
</organism>
<dbReference type="PRINTS" id="PR01590">
    <property type="entry name" value="HTHFIS"/>
</dbReference>
<dbReference type="SMART" id="SM00382">
    <property type="entry name" value="AAA"/>
    <property type="match status" value="1"/>
</dbReference>
<dbReference type="PROSITE" id="PS00688">
    <property type="entry name" value="SIGMA54_INTERACT_3"/>
    <property type="match status" value="1"/>
</dbReference>
<evidence type="ECO:0000256" key="2">
    <source>
        <dbReference type="ARBA" id="ARBA00022840"/>
    </source>
</evidence>
<dbReference type="InterPro" id="IPR002078">
    <property type="entry name" value="Sigma_54_int"/>
</dbReference>
<dbReference type="EMBL" id="CP106679">
    <property type="protein sequence ID" value="UXP31196.1"/>
    <property type="molecule type" value="Genomic_DNA"/>
</dbReference>
<keyword evidence="10" id="KW-1185">Reference proteome</keyword>
<dbReference type="InterPro" id="IPR058031">
    <property type="entry name" value="AAA_lid_NorR"/>
</dbReference>
<evidence type="ECO:0000256" key="1">
    <source>
        <dbReference type="ARBA" id="ARBA00022741"/>
    </source>
</evidence>
<evidence type="ECO:0000256" key="5">
    <source>
        <dbReference type="ARBA" id="ARBA00023163"/>
    </source>
</evidence>
<dbReference type="InterPro" id="IPR003593">
    <property type="entry name" value="AAA+_ATPase"/>
</dbReference>
<dbReference type="CDD" id="cd00009">
    <property type="entry name" value="AAA"/>
    <property type="match status" value="1"/>
</dbReference>
<dbReference type="SMART" id="SM00448">
    <property type="entry name" value="REC"/>
    <property type="match status" value="1"/>
</dbReference>
<sequence length="453" mass="51124">MEKEQSRILIVDDDPAVLTTARLFLKQRFSYVHTLSDLNTLTKVMTESSFDVVLLDMNYSRGENDGVEGLKLIEQIIRDHPQTEVIPITAYGEIDLAVEALKRGARDFITKPWQNEKLYATIANLLNLKKKQNGVSVLRNVNQPLIGGSLETHMIGACRSFNQMLQMIEKVAPTDANVLILGENGSGKELVARVLHQQSDRCDKPFIKIDLGSLVDSLFESELFGHAKGAFTDAQNEKEGKLQMANGGTLFLDEIGNISLSQQAKLLSVLQDRAVTKVGDNISVPLDIRIISATHADLQEMINQGDFRQDFLYRINTIEIQVPSLRQRVEDVPLLAQYYLNLFKNKYGKKSLKVTAEAIKVLQQYPWPGNIRELSHVIERTVILADHLVIRPADLALMPSHKENRELDLNIEDMEKTLILKALEKNNGNMTHASRDLGIDRQALYRRLEKYGL</sequence>
<dbReference type="InterPro" id="IPR025944">
    <property type="entry name" value="Sigma_54_int_dom_CS"/>
</dbReference>
<accession>A0ABY6CL02</accession>
<evidence type="ECO:0000259" key="7">
    <source>
        <dbReference type="PROSITE" id="PS50045"/>
    </source>
</evidence>
<keyword evidence="4" id="KW-0238">DNA-binding</keyword>
<evidence type="ECO:0000256" key="4">
    <source>
        <dbReference type="ARBA" id="ARBA00023125"/>
    </source>
</evidence>
<feature type="domain" description="Sigma-54 factor interaction" evidence="7">
    <location>
        <begin position="154"/>
        <end position="383"/>
    </location>
</feature>
<dbReference type="Pfam" id="PF25601">
    <property type="entry name" value="AAA_lid_14"/>
    <property type="match status" value="1"/>
</dbReference>
<keyword evidence="3" id="KW-0805">Transcription regulation</keyword>
<reference evidence="9" key="1">
    <citation type="submission" date="2022-09" db="EMBL/GenBank/DDBJ databases">
        <title>Comparative genomics and taxonomic characterization of three novel marine species of genus Reichenbachiella exhibiting antioxidant and polysaccharide degradation activities.</title>
        <authorList>
            <person name="Muhammad N."/>
            <person name="Lee Y.-J."/>
            <person name="Ko J."/>
            <person name="Kim S.-G."/>
        </authorList>
    </citation>
    <scope>NUCLEOTIDE SEQUENCE</scope>
    <source>
        <strain evidence="9">BKB1-1</strain>
    </source>
</reference>
<dbReference type="PANTHER" id="PTHR32071">
    <property type="entry name" value="TRANSCRIPTIONAL REGULATORY PROTEIN"/>
    <property type="match status" value="1"/>
</dbReference>
<dbReference type="Gene3D" id="1.10.8.60">
    <property type="match status" value="1"/>
</dbReference>
<keyword evidence="1" id="KW-0547">Nucleotide-binding</keyword>
<dbReference type="InterPro" id="IPR002197">
    <property type="entry name" value="HTH_Fis"/>
</dbReference>
<dbReference type="SUPFAM" id="SSF52540">
    <property type="entry name" value="P-loop containing nucleoside triphosphate hydrolases"/>
    <property type="match status" value="1"/>
</dbReference>
<feature type="domain" description="Response regulatory" evidence="8">
    <location>
        <begin position="7"/>
        <end position="126"/>
    </location>
</feature>
<protein>
    <submittedName>
        <fullName evidence="9">Sigma-54 dependent transcriptional regulator</fullName>
    </submittedName>
</protein>
<dbReference type="PROSITE" id="PS50110">
    <property type="entry name" value="RESPONSE_REGULATORY"/>
    <property type="match status" value="1"/>
</dbReference>
<dbReference type="SUPFAM" id="SSF52172">
    <property type="entry name" value="CheY-like"/>
    <property type="match status" value="1"/>
</dbReference>
<dbReference type="InterPro" id="IPR025943">
    <property type="entry name" value="Sigma_54_int_dom_ATP-bd_2"/>
</dbReference>
<dbReference type="Gene3D" id="3.40.50.2300">
    <property type="match status" value="1"/>
</dbReference>
<dbReference type="PANTHER" id="PTHR32071:SF113">
    <property type="entry name" value="ALGINATE BIOSYNTHESIS TRANSCRIPTIONAL REGULATORY PROTEIN ALGB"/>
    <property type="match status" value="1"/>
</dbReference>
<dbReference type="Proteomes" id="UP001065174">
    <property type="component" value="Chromosome"/>
</dbReference>
<evidence type="ECO:0000313" key="10">
    <source>
        <dbReference type="Proteomes" id="UP001065174"/>
    </source>
</evidence>
<dbReference type="InterPro" id="IPR001789">
    <property type="entry name" value="Sig_transdc_resp-reg_receiver"/>
</dbReference>
<keyword evidence="2" id="KW-0067">ATP-binding</keyword>
<dbReference type="Gene3D" id="3.40.50.300">
    <property type="entry name" value="P-loop containing nucleotide triphosphate hydrolases"/>
    <property type="match status" value="1"/>
</dbReference>
<dbReference type="PROSITE" id="PS00676">
    <property type="entry name" value="SIGMA54_INTERACT_2"/>
    <property type="match status" value="1"/>
</dbReference>
<dbReference type="Gene3D" id="1.10.10.60">
    <property type="entry name" value="Homeodomain-like"/>
    <property type="match status" value="1"/>
</dbReference>
<name>A0ABY6CL02_9BACT</name>
<evidence type="ECO:0000259" key="8">
    <source>
        <dbReference type="PROSITE" id="PS50110"/>
    </source>
</evidence>
<dbReference type="RefSeq" id="WP_262308637.1">
    <property type="nucleotide sequence ID" value="NZ_CP106679.1"/>
</dbReference>
<dbReference type="PROSITE" id="PS50045">
    <property type="entry name" value="SIGMA54_INTERACT_4"/>
    <property type="match status" value="1"/>
</dbReference>
<feature type="modified residue" description="4-aspartylphosphate" evidence="6">
    <location>
        <position position="56"/>
    </location>
</feature>
<dbReference type="Pfam" id="PF00072">
    <property type="entry name" value="Response_reg"/>
    <property type="match status" value="1"/>
</dbReference>
<gene>
    <name evidence="9" type="ORF">N6H18_12640</name>
</gene>
<keyword evidence="5" id="KW-0804">Transcription</keyword>